<evidence type="ECO:0000256" key="1">
    <source>
        <dbReference type="ARBA" id="ARBA00004123"/>
    </source>
</evidence>
<dbReference type="InterPro" id="IPR005540">
    <property type="entry name" value="KNOX1"/>
</dbReference>
<feature type="region of interest" description="Disordered" evidence="12">
    <location>
        <begin position="783"/>
        <end position="811"/>
    </location>
</feature>
<dbReference type="GO" id="GO:0008097">
    <property type="term" value="F:5S rRNA binding"/>
    <property type="evidence" value="ECO:0007669"/>
    <property type="project" value="TreeGrafter"/>
</dbReference>
<evidence type="ECO:0000256" key="11">
    <source>
        <dbReference type="PROSITE-ProRule" id="PRU00559"/>
    </source>
</evidence>
<organism evidence="15 16">
    <name type="scientific">Apostasia shenzhenica</name>
    <dbReference type="NCBI Taxonomy" id="1088818"/>
    <lineage>
        <taxon>Eukaryota</taxon>
        <taxon>Viridiplantae</taxon>
        <taxon>Streptophyta</taxon>
        <taxon>Embryophyta</taxon>
        <taxon>Tracheophyta</taxon>
        <taxon>Spermatophyta</taxon>
        <taxon>Magnoliopsida</taxon>
        <taxon>Liliopsida</taxon>
        <taxon>Asparagales</taxon>
        <taxon>Orchidaceae</taxon>
        <taxon>Apostasioideae</taxon>
        <taxon>Apostasia</taxon>
    </lineage>
</organism>
<keyword evidence="9" id="KW-0687">Ribonucleoprotein</keyword>
<keyword evidence="16" id="KW-1185">Reference proteome</keyword>
<dbReference type="Pfam" id="PF03791">
    <property type="entry name" value="KNOX2"/>
    <property type="match status" value="1"/>
</dbReference>
<dbReference type="OrthoDB" id="1932324at2759"/>
<evidence type="ECO:0000313" key="16">
    <source>
        <dbReference type="Proteomes" id="UP000236161"/>
    </source>
</evidence>
<comment type="similarity">
    <text evidence="3">Belongs to the universal ribosomal protein uL18 family.</text>
</comment>
<dbReference type="GO" id="GO:0003677">
    <property type="term" value="F:DNA binding"/>
    <property type="evidence" value="ECO:0007669"/>
    <property type="project" value="UniProtKB-UniRule"/>
</dbReference>
<dbReference type="Pfam" id="PF00861">
    <property type="entry name" value="Ribosomal_L18p"/>
    <property type="match status" value="1"/>
</dbReference>
<keyword evidence="6" id="KW-0496">Mitochondrion</keyword>
<dbReference type="GO" id="GO:0005840">
    <property type="term" value="C:ribosome"/>
    <property type="evidence" value="ECO:0007669"/>
    <property type="project" value="UniProtKB-KW"/>
</dbReference>
<dbReference type="InterPro" id="IPR009057">
    <property type="entry name" value="Homeodomain-like_sf"/>
</dbReference>
<feature type="DNA-binding region" description="Homeobox; TALE-type" evidence="10">
    <location>
        <begin position="836"/>
        <end position="899"/>
    </location>
</feature>
<reference evidence="15 16" key="1">
    <citation type="journal article" date="2017" name="Nature">
        <title>The Apostasia genome and the evolution of orchids.</title>
        <authorList>
            <person name="Zhang G.Q."/>
            <person name="Liu K.W."/>
            <person name="Li Z."/>
            <person name="Lohaus R."/>
            <person name="Hsiao Y.Y."/>
            <person name="Niu S.C."/>
            <person name="Wang J.Y."/>
            <person name="Lin Y.C."/>
            <person name="Xu Q."/>
            <person name="Chen L.J."/>
            <person name="Yoshida K."/>
            <person name="Fujiwara S."/>
            <person name="Wang Z.W."/>
            <person name="Zhang Y.Q."/>
            <person name="Mitsuda N."/>
            <person name="Wang M."/>
            <person name="Liu G.H."/>
            <person name="Pecoraro L."/>
            <person name="Huang H.X."/>
            <person name="Xiao X.J."/>
            <person name="Lin M."/>
            <person name="Wu X.Y."/>
            <person name="Wu W.L."/>
            <person name="Chen Y.Y."/>
            <person name="Chang S.B."/>
            <person name="Sakamoto S."/>
            <person name="Ohme-Takagi M."/>
            <person name="Yagi M."/>
            <person name="Zeng S.J."/>
            <person name="Shen C.Y."/>
            <person name="Yeh C.M."/>
            <person name="Luo Y.B."/>
            <person name="Tsai W.C."/>
            <person name="Van de Peer Y."/>
            <person name="Liu Z.J."/>
        </authorList>
    </citation>
    <scope>NUCLEOTIDE SEQUENCE [LARGE SCALE GENOMIC DNA]</scope>
    <source>
        <strain evidence="16">cv. Shenzhen</strain>
        <tissue evidence="15">Stem</tissue>
    </source>
</reference>
<keyword evidence="5 10" id="KW-0238">DNA-binding</keyword>
<feature type="region of interest" description="Disordered" evidence="12">
    <location>
        <begin position="73"/>
        <end position="96"/>
    </location>
</feature>
<keyword evidence="8 10" id="KW-0539">Nucleus</keyword>
<dbReference type="Gene3D" id="1.10.10.60">
    <property type="entry name" value="Homeodomain-like"/>
    <property type="match status" value="1"/>
</dbReference>
<evidence type="ECO:0000256" key="5">
    <source>
        <dbReference type="ARBA" id="ARBA00023125"/>
    </source>
</evidence>
<accession>A0A2I0B3F7</accession>
<evidence type="ECO:0000259" key="14">
    <source>
        <dbReference type="PROSITE" id="PS51213"/>
    </source>
</evidence>
<feature type="domain" description="ELK" evidence="14">
    <location>
        <begin position="815"/>
        <end position="835"/>
    </location>
</feature>
<evidence type="ECO:0000256" key="9">
    <source>
        <dbReference type="ARBA" id="ARBA00023274"/>
    </source>
</evidence>
<dbReference type="CDD" id="cd00432">
    <property type="entry name" value="Ribosomal_L18_L5e"/>
    <property type="match status" value="1"/>
</dbReference>
<evidence type="ECO:0000256" key="7">
    <source>
        <dbReference type="ARBA" id="ARBA00023155"/>
    </source>
</evidence>
<dbReference type="GO" id="GO:0006412">
    <property type="term" value="P:translation"/>
    <property type="evidence" value="ECO:0007669"/>
    <property type="project" value="InterPro"/>
</dbReference>
<dbReference type="InterPro" id="IPR008422">
    <property type="entry name" value="KN_HD"/>
</dbReference>
<sequence length="928" mass="102352">MSIIYRLIMGSRSHSPRSFTLLSLLPVLHGSRRRPTSTPITAGLVSHLHQKGSSALCRRGILERVSSLHQREAYRVSPVRHSPDRELRRSPTADSSPFSLRCLRCFSSPFSLNPYSSSFAFGLCFKSFTSLAREKVLSASPTHNGSTRSNVCHHGIELPHLIPSGEHRVEKFDIQLVDPDLWRVTFGVSYSSSGMEDRLEKSSDYCEEDANEYGITHDDSVVGESLDFDAIDDLRVQKQLFYKLDKGSKEYEECSFRFHRKKSSKKKHEKQSQRKLVEECKKIKFSDAKPFSGCPKGKVKHRPSVLKTLDTVMNKEVTSMVAKKVRTPTFNQLTDPYHLPFCLDIFITKGSVRACVIHRVTSKVVAVAHSISKDMKFDLTSKKDATACAAVGEILAQRAMEDDIHNMVYTPRKGDKIEGKLQVVLQSIIDHGVNVKSVARVRGKAKGTVVLLRNARRCAVPEGSPSPSSSPADSRHVAESHVHLNDDGMCIQNCRPSGRVGPGPFVCMVGATVGAKEMLVRICKLETTRLLPSRLPLAPRQHVRPSPLVRCILFLASLSHAFCSFRIRCSRALGVEGSVGAAASLPLRRRGGFLPDFSVLTLHLFLFCVADIRFSYLRVCAREAKGRREREREMGDLYSIHPGIARASMVAAAGEVAAGCCGETWFNDGEAASAADAAGTGRSVVDLPDLIKARIACHPHYPALLSAFIECRKETYCRVLLRYKDELSKPFNDASSFLNSVEAELRELCKASTAASSSSSSAASASAAAGGCATGAGSITSASDDALGSSDEEPSHGNANASESHDSNAGVQHHELKDMLLKKYSGYLCSLRKEFSKKRKVGKLPKDARSTLLEWWNSHYRWPYPTEDEKARLAEITGLDQKQINNWFINQRKRHWKPSEDMQYALMEGVSGGSSGTTLCFETGTIGH</sequence>
<evidence type="ECO:0000256" key="8">
    <source>
        <dbReference type="ARBA" id="ARBA00023242"/>
    </source>
</evidence>
<evidence type="ECO:0000256" key="12">
    <source>
        <dbReference type="SAM" id="MobiDB-lite"/>
    </source>
</evidence>
<dbReference type="Pfam" id="PF03790">
    <property type="entry name" value="KNOX1"/>
    <property type="match status" value="1"/>
</dbReference>
<dbReference type="SMART" id="SM01188">
    <property type="entry name" value="ELK"/>
    <property type="match status" value="1"/>
</dbReference>
<dbReference type="GO" id="GO:0000981">
    <property type="term" value="F:DNA-binding transcription factor activity, RNA polymerase II-specific"/>
    <property type="evidence" value="ECO:0007669"/>
    <property type="project" value="InterPro"/>
</dbReference>
<dbReference type="GO" id="GO:0003735">
    <property type="term" value="F:structural constituent of ribosome"/>
    <property type="evidence" value="ECO:0007669"/>
    <property type="project" value="InterPro"/>
</dbReference>
<dbReference type="InterPro" id="IPR057268">
    <property type="entry name" value="Ribosomal_L18"/>
</dbReference>
<evidence type="ECO:0000259" key="13">
    <source>
        <dbReference type="PROSITE" id="PS50071"/>
    </source>
</evidence>
<dbReference type="PANTHER" id="PTHR12899">
    <property type="entry name" value="39S RIBOSOMAL PROTEIN L18, MITOCHONDRIAL"/>
    <property type="match status" value="1"/>
</dbReference>
<dbReference type="InterPro" id="IPR005539">
    <property type="entry name" value="ELK_dom"/>
</dbReference>
<dbReference type="InterPro" id="IPR005541">
    <property type="entry name" value="KNOX2"/>
</dbReference>
<gene>
    <name evidence="15" type="primary">OSH6</name>
    <name evidence="15" type="ORF">AXF42_Ash016111</name>
</gene>
<dbReference type="SUPFAM" id="SSF46689">
    <property type="entry name" value="Homeodomain-like"/>
    <property type="match status" value="1"/>
</dbReference>
<comment type="subcellular location">
    <subcellularLocation>
        <location evidence="2">Mitochondrion</location>
    </subcellularLocation>
    <subcellularLocation>
        <location evidence="1 10">Nucleus</location>
    </subcellularLocation>
</comment>
<evidence type="ECO:0000313" key="15">
    <source>
        <dbReference type="EMBL" id="PKA62319.1"/>
    </source>
</evidence>
<name>A0A2I0B3F7_9ASPA</name>
<dbReference type="CDD" id="cd00086">
    <property type="entry name" value="homeodomain"/>
    <property type="match status" value="1"/>
</dbReference>
<evidence type="ECO:0000256" key="2">
    <source>
        <dbReference type="ARBA" id="ARBA00004173"/>
    </source>
</evidence>
<dbReference type="Gene3D" id="3.30.420.80">
    <property type="entry name" value="Ribosomal protein S11"/>
    <property type="match status" value="1"/>
</dbReference>
<proteinExistence type="inferred from homology"/>
<feature type="compositionally biased region" description="Polar residues" evidence="12">
    <location>
        <begin position="797"/>
        <end position="810"/>
    </location>
</feature>
<keyword evidence="7 10" id="KW-0371">Homeobox</keyword>
<dbReference type="EMBL" id="KZ451918">
    <property type="protein sequence ID" value="PKA62319.1"/>
    <property type="molecule type" value="Genomic_DNA"/>
</dbReference>
<dbReference type="SMR" id="A0A2I0B3F7"/>
<evidence type="ECO:0000256" key="10">
    <source>
        <dbReference type="PROSITE-ProRule" id="PRU00108"/>
    </source>
</evidence>
<dbReference type="Proteomes" id="UP000236161">
    <property type="component" value="Unassembled WGS sequence"/>
</dbReference>
<dbReference type="InterPro" id="IPR005484">
    <property type="entry name" value="Ribosomal_uL18_bac/plant/anim"/>
</dbReference>
<dbReference type="PROSITE" id="PS00027">
    <property type="entry name" value="HOMEOBOX_1"/>
    <property type="match status" value="1"/>
</dbReference>
<evidence type="ECO:0000256" key="6">
    <source>
        <dbReference type="ARBA" id="ARBA00023128"/>
    </source>
</evidence>
<comment type="similarity">
    <text evidence="11">Belongs to the TALE/KNOX homeobox family.</text>
</comment>
<dbReference type="PROSITE" id="PS51213">
    <property type="entry name" value="ELK"/>
    <property type="match status" value="1"/>
</dbReference>
<dbReference type="GO" id="GO:0005739">
    <property type="term" value="C:mitochondrion"/>
    <property type="evidence" value="ECO:0007669"/>
    <property type="project" value="UniProtKB-SubCell"/>
</dbReference>
<dbReference type="SMART" id="SM00389">
    <property type="entry name" value="HOX"/>
    <property type="match status" value="1"/>
</dbReference>
<feature type="domain" description="Homeobox" evidence="13">
    <location>
        <begin position="835"/>
        <end position="898"/>
    </location>
</feature>
<dbReference type="PROSITE" id="PS50071">
    <property type="entry name" value="HOMEOBOX_2"/>
    <property type="match status" value="1"/>
</dbReference>
<evidence type="ECO:0000256" key="3">
    <source>
        <dbReference type="ARBA" id="ARBA00007116"/>
    </source>
</evidence>
<feature type="compositionally biased region" description="Basic and acidic residues" evidence="12">
    <location>
        <begin position="81"/>
        <end position="91"/>
    </location>
</feature>
<dbReference type="AlphaFoldDB" id="A0A2I0B3F7"/>
<evidence type="ECO:0000256" key="4">
    <source>
        <dbReference type="ARBA" id="ARBA00022980"/>
    </source>
</evidence>
<dbReference type="PANTHER" id="PTHR12899:SF7">
    <property type="entry name" value="EXPRESSED PROTEIN"/>
    <property type="match status" value="1"/>
</dbReference>
<protein>
    <submittedName>
        <fullName evidence="15">Homeobox protein knotted-1-like 1</fullName>
    </submittedName>
</protein>
<dbReference type="Pfam" id="PF03789">
    <property type="entry name" value="ELK"/>
    <property type="match status" value="1"/>
</dbReference>
<dbReference type="InterPro" id="IPR001356">
    <property type="entry name" value="HD"/>
</dbReference>
<dbReference type="SMART" id="SM01256">
    <property type="entry name" value="KNOX2"/>
    <property type="match status" value="1"/>
</dbReference>
<dbReference type="InterPro" id="IPR036967">
    <property type="entry name" value="Ribosomal_uS11_sf"/>
</dbReference>
<dbReference type="SMART" id="SM01255">
    <property type="entry name" value="KNOX1"/>
    <property type="match status" value="1"/>
</dbReference>
<dbReference type="GO" id="GO:0005634">
    <property type="term" value="C:nucleus"/>
    <property type="evidence" value="ECO:0007669"/>
    <property type="project" value="UniProtKB-SubCell"/>
</dbReference>
<dbReference type="SUPFAM" id="SSF53137">
    <property type="entry name" value="Translational machinery components"/>
    <property type="match status" value="1"/>
</dbReference>
<dbReference type="InterPro" id="IPR017970">
    <property type="entry name" value="Homeobox_CS"/>
</dbReference>
<dbReference type="Pfam" id="PF05920">
    <property type="entry name" value="Homeobox_KN"/>
    <property type="match status" value="1"/>
</dbReference>
<dbReference type="GO" id="GO:1990904">
    <property type="term" value="C:ribonucleoprotein complex"/>
    <property type="evidence" value="ECO:0007669"/>
    <property type="project" value="UniProtKB-KW"/>
</dbReference>
<keyword evidence="4" id="KW-0689">Ribosomal protein</keyword>